<dbReference type="WBParaSite" id="scaffold18696_cov147.g19004">
    <property type="protein sequence ID" value="scaffold18696_cov147.g19004"/>
    <property type="gene ID" value="scaffold18696_cov147.g19004"/>
</dbReference>
<name>A0A915LX18_MELJA</name>
<dbReference type="AlphaFoldDB" id="A0A915LX18"/>
<evidence type="ECO:0000313" key="1">
    <source>
        <dbReference type="Proteomes" id="UP000887561"/>
    </source>
</evidence>
<proteinExistence type="predicted"/>
<sequence>MIKVDFYINIYVERRTDLEIWLNEIGHQNNFDIEVNTNKLICKICGAKSYKKSTIDDHLKTDKHRKFDNASDYPSQYTPSEE</sequence>
<organism evidence="1 2">
    <name type="scientific">Meloidogyne javanica</name>
    <name type="common">Root-knot nematode worm</name>
    <dbReference type="NCBI Taxonomy" id="6303"/>
    <lineage>
        <taxon>Eukaryota</taxon>
        <taxon>Metazoa</taxon>
        <taxon>Ecdysozoa</taxon>
        <taxon>Nematoda</taxon>
        <taxon>Chromadorea</taxon>
        <taxon>Rhabditida</taxon>
        <taxon>Tylenchina</taxon>
        <taxon>Tylenchomorpha</taxon>
        <taxon>Tylenchoidea</taxon>
        <taxon>Meloidogynidae</taxon>
        <taxon>Meloidogyninae</taxon>
        <taxon>Meloidogyne</taxon>
        <taxon>Meloidogyne incognita group</taxon>
    </lineage>
</organism>
<dbReference type="Proteomes" id="UP000887561">
    <property type="component" value="Unplaced"/>
</dbReference>
<accession>A0A915LX18</accession>
<protein>
    <submittedName>
        <fullName evidence="2">Uncharacterized protein</fullName>
    </submittedName>
</protein>
<reference evidence="2" key="1">
    <citation type="submission" date="2022-11" db="UniProtKB">
        <authorList>
            <consortium name="WormBaseParasite"/>
        </authorList>
    </citation>
    <scope>IDENTIFICATION</scope>
</reference>
<evidence type="ECO:0000313" key="2">
    <source>
        <dbReference type="WBParaSite" id="scaffold18696_cov147.g19004"/>
    </source>
</evidence>
<keyword evidence="1" id="KW-1185">Reference proteome</keyword>